<dbReference type="Gene3D" id="1.20.120.450">
    <property type="entry name" value="dinb family like domain"/>
    <property type="match status" value="1"/>
</dbReference>
<accession>A0A3T1DBS7</accession>
<dbReference type="EMBL" id="AP019400">
    <property type="protein sequence ID" value="BBI35552.1"/>
    <property type="molecule type" value="Genomic_DNA"/>
</dbReference>
<dbReference type="Proteomes" id="UP000289856">
    <property type="component" value="Chromosome"/>
</dbReference>
<sequence length="161" mass="18147">MSVTPIDLQAYLAVHDLLVEEIEGLTDEQLHWKPAPDKWSVLEVLTHLTDHNIVVTFRIRELLANSTAALPAFSQDDWVSGQHANAAEVSELLFFFRQLLIYNHRLFSRLDAADWQKSGLNFKGQVVSVADVVQAFINHAIGHLAQIKRNKDAVRGLHTSD</sequence>
<dbReference type="InterPro" id="IPR034660">
    <property type="entry name" value="DinB/YfiT-like"/>
</dbReference>
<dbReference type="SUPFAM" id="SSF109854">
    <property type="entry name" value="DinB/YfiT-like putative metalloenzymes"/>
    <property type="match status" value="1"/>
</dbReference>
<evidence type="ECO:0000313" key="2">
    <source>
        <dbReference type="EMBL" id="BBI35552.1"/>
    </source>
</evidence>
<evidence type="ECO:0000313" key="3">
    <source>
        <dbReference type="Proteomes" id="UP000289856"/>
    </source>
</evidence>
<feature type="domain" description="DinB-like" evidence="1">
    <location>
        <begin position="14"/>
        <end position="147"/>
    </location>
</feature>
<dbReference type="InterPro" id="IPR024775">
    <property type="entry name" value="DinB-like"/>
</dbReference>
<dbReference type="RefSeq" id="WP_130614323.1">
    <property type="nucleotide sequence ID" value="NZ_AP019400.1"/>
</dbReference>
<gene>
    <name evidence="2" type="ORF">KCTCHS21_49510</name>
</gene>
<keyword evidence="3" id="KW-1185">Reference proteome</keyword>
<evidence type="ECO:0000259" key="1">
    <source>
        <dbReference type="Pfam" id="PF12867"/>
    </source>
</evidence>
<reference evidence="2 3" key="1">
    <citation type="submission" date="2019-01" db="EMBL/GenBank/DDBJ databases">
        <title>Complete genome sequence of Cohnella hallensis HS21 isolated from Korean fir (Abies koreana) rhizospheric soil.</title>
        <authorList>
            <person name="Jiang L."/>
            <person name="Kang S.W."/>
            <person name="Kim S."/>
            <person name="Jung J."/>
            <person name="Kim C.Y."/>
            <person name="Kim D.H."/>
            <person name="Kim S.W."/>
            <person name="Lee J."/>
        </authorList>
    </citation>
    <scope>NUCLEOTIDE SEQUENCE [LARGE SCALE GENOMIC DNA]</scope>
    <source>
        <strain evidence="2 3">HS21</strain>
    </source>
</reference>
<dbReference type="AlphaFoldDB" id="A0A3T1DBS7"/>
<organism evidence="2 3">
    <name type="scientific">Cohnella abietis</name>
    <dbReference type="NCBI Taxonomy" id="2507935"/>
    <lineage>
        <taxon>Bacteria</taxon>
        <taxon>Bacillati</taxon>
        <taxon>Bacillota</taxon>
        <taxon>Bacilli</taxon>
        <taxon>Bacillales</taxon>
        <taxon>Paenibacillaceae</taxon>
        <taxon>Cohnella</taxon>
    </lineage>
</organism>
<dbReference type="OrthoDB" id="2853529at2"/>
<name>A0A3T1DBS7_9BACL</name>
<dbReference type="Pfam" id="PF12867">
    <property type="entry name" value="DinB_2"/>
    <property type="match status" value="1"/>
</dbReference>
<proteinExistence type="predicted"/>
<dbReference type="KEGG" id="cohn:KCTCHS21_49510"/>
<protein>
    <recommendedName>
        <fullName evidence="1">DinB-like domain-containing protein</fullName>
    </recommendedName>
</protein>